<keyword evidence="3 4" id="KW-0560">Oxidoreductase</keyword>
<dbReference type="InterPro" id="IPR000889">
    <property type="entry name" value="Glutathione_peroxidase"/>
</dbReference>
<protein>
    <recommendedName>
        <fullName evidence="4">Glutathione peroxidase</fullName>
    </recommendedName>
</protein>
<comment type="caution">
    <text evidence="6">The sequence shown here is derived from an EMBL/GenBank/DDBJ whole genome shotgun (WGS) entry which is preliminary data.</text>
</comment>
<evidence type="ECO:0000256" key="1">
    <source>
        <dbReference type="ARBA" id="ARBA00006926"/>
    </source>
</evidence>
<gene>
    <name evidence="6" type="ORF">TrCOL_g3104</name>
</gene>
<sequence>MGSRFLFGKESVTPKGSFYDLEALQMDGTMKRMDDFKFSVVIVTNAHPTTLTTTPIGLTNKNYSGLVKLYDKYHSRGLEIVCFPCNQFGKQEPKSNEAILQFVSKYKGDDGKGANEKFHFMAKSNVNGSKTNEVFSFLKSKLPWDDGTKEVRWNFGKFLVSGEGLPYKRFGSKQAPDEMEDDIEELLTRLETGRGSSVADGEKSAAAAAVGKEEETKV</sequence>
<evidence type="ECO:0000313" key="6">
    <source>
        <dbReference type="EMBL" id="GMI26362.1"/>
    </source>
</evidence>
<proteinExistence type="inferred from homology"/>
<evidence type="ECO:0000256" key="5">
    <source>
        <dbReference type="SAM" id="MobiDB-lite"/>
    </source>
</evidence>
<dbReference type="PANTHER" id="PTHR11592:SF78">
    <property type="entry name" value="GLUTATHIONE PEROXIDASE"/>
    <property type="match status" value="1"/>
</dbReference>
<dbReference type="Gene3D" id="3.40.30.10">
    <property type="entry name" value="Glutaredoxin"/>
    <property type="match status" value="1"/>
</dbReference>
<keyword evidence="2 4" id="KW-0575">Peroxidase</keyword>
<evidence type="ECO:0000313" key="7">
    <source>
        <dbReference type="Proteomes" id="UP001165065"/>
    </source>
</evidence>
<dbReference type="Pfam" id="PF00255">
    <property type="entry name" value="GSHPx"/>
    <property type="match status" value="1"/>
</dbReference>
<dbReference type="EMBL" id="BRYA01000627">
    <property type="protein sequence ID" value="GMI26362.1"/>
    <property type="molecule type" value="Genomic_DNA"/>
</dbReference>
<evidence type="ECO:0000256" key="4">
    <source>
        <dbReference type="RuleBase" id="RU000499"/>
    </source>
</evidence>
<organism evidence="6 7">
    <name type="scientific">Triparma columacea</name>
    <dbReference type="NCBI Taxonomy" id="722753"/>
    <lineage>
        <taxon>Eukaryota</taxon>
        <taxon>Sar</taxon>
        <taxon>Stramenopiles</taxon>
        <taxon>Ochrophyta</taxon>
        <taxon>Bolidophyceae</taxon>
        <taxon>Parmales</taxon>
        <taxon>Triparmaceae</taxon>
        <taxon>Triparma</taxon>
    </lineage>
</organism>
<dbReference type="InterPro" id="IPR036249">
    <property type="entry name" value="Thioredoxin-like_sf"/>
</dbReference>
<dbReference type="PANTHER" id="PTHR11592">
    <property type="entry name" value="GLUTATHIONE PEROXIDASE"/>
    <property type="match status" value="1"/>
</dbReference>
<evidence type="ECO:0000256" key="2">
    <source>
        <dbReference type="ARBA" id="ARBA00022559"/>
    </source>
</evidence>
<reference evidence="7" key="1">
    <citation type="journal article" date="2023" name="Commun. Biol.">
        <title>Genome analysis of Parmales, the sister group of diatoms, reveals the evolutionary specialization of diatoms from phago-mixotrophs to photoautotrophs.</title>
        <authorList>
            <person name="Ban H."/>
            <person name="Sato S."/>
            <person name="Yoshikawa S."/>
            <person name="Yamada K."/>
            <person name="Nakamura Y."/>
            <person name="Ichinomiya M."/>
            <person name="Sato N."/>
            <person name="Blanc-Mathieu R."/>
            <person name="Endo H."/>
            <person name="Kuwata A."/>
            <person name="Ogata H."/>
        </authorList>
    </citation>
    <scope>NUCLEOTIDE SEQUENCE [LARGE SCALE GENOMIC DNA]</scope>
</reference>
<dbReference type="OrthoDB" id="446890at2759"/>
<dbReference type="PRINTS" id="PR01011">
    <property type="entry name" value="GLUTPROXDASE"/>
</dbReference>
<dbReference type="GO" id="GO:0006979">
    <property type="term" value="P:response to oxidative stress"/>
    <property type="evidence" value="ECO:0007669"/>
    <property type="project" value="InterPro"/>
</dbReference>
<dbReference type="PIRSF" id="PIRSF000303">
    <property type="entry name" value="Glutathion_perox"/>
    <property type="match status" value="1"/>
</dbReference>
<evidence type="ECO:0000256" key="3">
    <source>
        <dbReference type="ARBA" id="ARBA00023002"/>
    </source>
</evidence>
<dbReference type="CDD" id="cd00340">
    <property type="entry name" value="GSH_Peroxidase"/>
    <property type="match status" value="1"/>
</dbReference>
<comment type="similarity">
    <text evidence="1 4">Belongs to the glutathione peroxidase family.</text>
</comment>
<name>A0A9W7G089_9STRA</name>
<dbReference type="AlphaFoldDB" id="A0A9W7G089"/>
<keyword evidence="7" id="KW-1185">Reference proteome</keyword>
<dbReference type="PROSITE" id="PS51355">
    <property type="entry name" value="GLUTATHIONE_PEROXID_3"/>
    <property type="match status" value="1"/>
</dbReference>
<accession>A0A9W7G089</accession>
<dbReference type="Proteomes" id="UP001165065">
    <property type="component" value="Unassembled WGS sequence"/>
</dbReference>
<dbReference type="SUPFAM" id="SSF52833">
    <property type="entry name" value="Thioredoxin-like"/>
    <property type="match status" value="1"/>
</dbReference>
<feature type="region of interest" description="Disordered" evidence="5">
    <location>
        <begin position="191"/>
        <end position="218"/>
    </location>
</feature>
<dbReference type="GO" id="GO:0004601">
    <property type="term" value="F:peroxidase activity"/>
    <property type="evidence" value="ECO:0007669"/>
    <property type="project" value="UniProtKB-KW"/>
</dbReference>